<protein>
    <submittedName>
        <fullName evidence="1">Uncharacterized protein</fullName>
    </submittedName>
</protein>
<dbReference type="EMBL" id="JACDUO010000001">
    <property type="protein sequence ID" value="MBA2863514.1"/>
    <property type="molecule type" value="Genomic_DNA"/>
</dbReference>
<evidence type="ECO:0000313" key="4">
    <source>
        <dbReference type="Proteomes" id="UP000239462"/>
    </source>
</evidence>
<name>A0A2L1CCA5_METMI</name>
<evidence type="ECO:0000313" key="2">
    <source>
        <dbReference type="EMBL" id="MBA2863514.1"/>
    </source>
</evidence>
<sequence length="225" mass="26622">MIDEKARSELEYYIRYELRGVYKSRMDEDIYEIEFENMSYSKYFKKLLEKDGIKTKDVKNISKVAIFKDQYIGRIIALLKKERMDELIESMNFQTSVIEFISRNFNPIITSGRESGIIRFKMIDGGENYAYKELKELGFNVSIENGSITVDISKTVKEMFKRVSTVFDLENMTPYYAFSVTEDEAVDKCKKLDELFVPYKYSDVHREIYIDFDSLKYEISKFNGN</sequence>
<evidence type="ECO:0000313" key="6">
    <source>
        <dbReference type="Proteomes" id="UP000590564"/>
    </source>
</evidence>
<dbReference type="GeneID" id="36102715"/>
<dbReference type="EMBL" id="JACHED010000001">
    <property type="protein sequence ID" value="MBB6496482.1"/>
    <property type="molecule type" value="Genomic_DNA"/>
</dbReference>
<dbReference type="Proteomes" id="UP000590564">
    <property type="component" value="Unassembled WGS sequence"/>
</dbReference>
<accession>A0A2L1CCA5</accession>
<dbReference type="EMBL" id="CP026606">
    <property type="protein sequence ID" value="AVB77002.1"/>
    <property type="molecule type" value="Genomic_DNA"/>
</dbReference>
<reference evidence="1" key="2">
    <citation type="submission" date="2018-02" db="EMBL/GenBank/DDBJ databases">
        <title>Complete genome sequence of the Methanococcus maripaludis type strain JJ (DSM 2067), a model for selenoprotein synthesis in Archaea.</title>
        <authorList>
            <person name="Poehlein A."/>
            <person name="Heym D."/>
            <person name="Quitzke V."/>
            <person name="Fersch J."/>
            <person name="Daniel R."/>
            <person name="Rother M."/>
        </authorList>
    </citation>
    <scope>NUCLEOTIDE SEQUENCE [LARGE SCALE GENOMIC DNA]</scope>
    <source>
        <strain evidence="1">DSM 2067</strain>
    </source>
</reference>
<evidence type="ECO:0000313" key="1">
    <source>
        <dbReference type="EMBL" id="AVB77002.1"/>
    </source>
</evidence>
<reference evidence="4" key="1">
    <citation type="journal article" date="2018" name="Genome Announc.">
        <title>Complete Genome Sequence of the Methanococcus maripaludis Type Strain JJ (DSM 2067), a Model for Selenoprotein Synthesis in Archaea.</title>
        <authorList>
            <person name="Poehlein A."/>
            <person name="Heym D."/>
            <person name="Quitzke V."/>
            <person name="Fersch J."/>
            <person name="Daniel R."/>
            <person name="Rother M."/>
        </authorList>
    </citation>
    <scope>NUCLEOTIDE SEQUENCE [LARGE SCALE GENOMIC DNA]</scope>
    <source>
        <strain evidence="4">DSM 2067</strain>
    </source>
</reference>
<dbReference type="RefSeq" id="WP_104838382.1">
    <property type="nucleotide sequence ID" value="NZ_CP026606.1"/>
</dbReference>
<dbReference type="AlphaFoldDB" id="A0A2L1CCA5"/>
<dbReference type="Proteomes" id="UP000239462">
    <property type="component" value="Chromosome"/>
</dbReference>
<gene>
    <name evidence="2" type="ORF">HNP94_000514</name>
    <name evidence="3" type="ORF">HNP96_000503</name>
    <name evidence="1" type="ORF">MMJJ_16310</name>
</gene>
<dbReference type="KEGG" id="mmad:MMJJ_16310"/>
<organism evidence="1 4">
    <name type="scientific">Methanococcus maripaludis</name>
    <name type="common">Methanococcus deltae</name>
    <dbReference type="NCBI Taxonomy" id="39152"/>
    <lineage>
        <taxon>Archaea</taxon>
        <taxon>Methanobacteriati</taxon>
        <taxon>Methanobacteriota</taxon>
        <taxon>Methanomada group</taxon>
        <taxon>Methanococci</taxon>
        <taxon>Methanococcales</taxon>
        <taxon>Methanococcaceae</taxon>
        <taxon>Methanococcus</taxon>
    </lineage>
</organism>
<reference evidence="2 5" key="3">
    <citation type="submission" date="2020-07" db="EMBL/GenBank/DDBJ databases">
        <title>Genomic Encyclopedia of Type Strains, Phase IV (KMG-V): Genome sequencing to study the core and pangenomes of soil and plant-associated prokaryotes.</title>
        <authorList>
            <person name="Whitman W."/>
        </authorList>
    </citation>
    <scope>NUCLEOTIDE SEQUENCE [LARGE SCALE GENOMIC DNA]</scope>
    <source>
        <strain evidence="2 5">C13</strain>
        <strain evidence="3 6">D1</strain>
    </source>
</reference>
<dbReference type="Proteomes" id="UP000567099">
    <property type="component" value="Unassembled WGS sequence"/>
</dbReference>
<evidence type="ECO:0000313" key="3">
    <source>
        <dbReference type="EMBL" id="MBB6496482.1"/>
    </source>
</evidence>
<proteinExistence type="predicted"/>
<evidence type="ECO:0000313" key="5">
    <source>
        <dbReference type="Proteomes" id="UP000567099"/>
    </source>
</evidence>